<evidence type="ECO:0000313" key="4">
    <source>
        <dbReference type="Proteomes" id="UP000265692"/>
    </source>
</evidence>
<feature type="domain" description="Flagellar hook-length control protein-like C-terminal" evidence="2">
    <location>
        <begin position="330"/>
        <end position="404"/>
    </location>
</feature>
<dbReference type="RefSeq" id="WP_118874655.1">
    <property type="nucleotide sequence ID" value="NZ_QWEI01000001.1"/>
</dbReference>
<keyword evidence="4" id="KW-1185">Reference proteome</keyword>
<gene>
    <name evidence="3" type="ORF">D1B33_01990</name>
</gene>
<feature type="compositionally biased region" description="Basic and acidic residues" evidence="1">
    <location>
        <begin position="426"/>
        <end position="435"/>
    </location>
</feature>
<protein>
    <submittedName>
        <fullName evidence="3">Flagellar hook-length control protein FliK</fullName>
    </submittedName>
</protein>
<keyword evidence="3" id="KW-0969">Cilium</keyword>
<feature type="compositionally biased region" description="Low complexity" evidence="1">
    <location>
        <begin position="413"/>
        <end position="425"/>
    </location>
</feature>
<feature type="region of interest" description="Disordered" evidence="1">
    <location>
        <begin position="405"/>
        <end position="451"/>
    </location>
</feature>
<keyword evidence="3" id="KW-0282">Flagellum</keyword>
<dbReference type="CDD" id="cd17470">
    <property type="entry name" value="T3SS_Flik_C"/>
    <property type="match status" value="1"/>
</dbReference>
<dbReference type="EMBL" id="QWEI01000001">
    <property type="protein sequence ID" value="RHW39643.1"/>
    <property type="molecule type" value="Genomic_DNA"/>
</dbReference>
<proteinExistence type="predicted"/>
<dbReference type="InterPro" id="IPR038610">
    <property type="entry name" value="FliK-like_C_sf"/>
</dbReference>
<sequence>MNVGIMQLSCMVKTNTKSVATNGATEKNKSFGDLFKNAISTKESNLAETEAIAMESVDLEKLQDLLGSQSMEDFLNTLGIPHDEGLFMIGDEQAIAVDEMMNLENLMAVLNIEPDELEQTLHQLGVESGENTDIWELMEGVLQQGPEMLQQILAALQGEQKAITQPSELKITPKQAEQLMQFLKLAQVAGKNSDLLQNQATTVEQLDQFLKGMQLTPKEGLPELPRTLKQLNEMLKINVKEVDQHPQKTETTLTGKLPLQNFEQVIQQVVKTVETSESTQSLDDVAMPSTMPNTNITARTITVTLPAEKGAQSEALAREIQNLLNRSQISTAPGMTKLLLKLYPENLGSIRIEIMQQDGVLTARFLTSTALGKELLDNQLHQLKSAFAQANIQMDRIDIAQSLQETDRNQRDQQSFGQQFKQQSGQKEKDHHSKDEEETTSFVDYLINEEV</sequence>
<dbReference type="Proteomes" id="UP000265692">
    <property type="component" value="Unassembled WGS sequence"/>
</dbReference>
<dbReference type="AlphaFoldDB" id="A0A396SD87"/>
<name>A0A396SD87_9BACL</name>
<organism evidence="3 4">
    <name type="scientific">Ureibacillus yapensis</name>
    <dbReference type="NCBI Taxonomy" id="2304605"/>
    <lineage>
        <taxon>Bacteria</taxon>
        <taxon>Bacillati</taxon>
        <taxon>Bacillota</taxon>
        <taxon>Bacilli</taxon>
        <taxon>Bacillales</taxon>
        <taxon>Caryophanaceae</taxon>
        <taxon>Ureibacillus</taxon>
    </lineage>
</organism>
<dbReference type="OrthoDB" id="2112988at2"/>
<keyword evidence="3" id="KW-0966">Cell projection</keyword>
<evidence type="ECO:0000313" key="3">
    <source>
        <dbReference type="EMBL" id="RHW39643.1"/>
    </source>
</evidence>
<dbReference type="Gene3D" id="3.30.750.140">
    <property type="match status" value="1"/>
</dbReference>
<evidence type="ECO:0000256" key="1">
    <source>
        <dbReference type="SAM" id="MobiDB-lite"/>
    </source>
</evidence>
<dbReference type="Pfam" id="PF02120">
    <property type="entry name" value="Flg_hook"/>
    <property type="match status" value="1"/>
</dbReference>
<dbReference type="InterPro" id="IPR021136">
    <property type="entry name" value="Flagellar_hook_control-like_C"/>
</dbReference>
<evidence type="ECO:0000259" key="2">
    <source>
        <dbReference type="Pfam" id="PF02120"/>
    </source>
</evidence>
<comment type="caution">
    <text evidence="3">The sequence shown here is derived from an EMBL/GenBank/DDBJ whole genome shotgun (WGS) entry which is preliminary data.</text>
</comment>
<reference evidence="3 4" key="1">
    <citation type="submission" date="2018-08" db="EMBL/GenBank/DDBJ databases">
        <title>Lysinibacillus sp. YLB-03 draft genome sequence.</title>
        <authorList>
            <person name="Yu L."/>
        </authorList>
    </citation>
    <scope>NUCLEOTIDE SEQUENCE [LARGE SCALE GENOMIC DNA]</scope>
    <source>
        <strain evidence="3 4">YLB-03</strain>
    </source>
</reference>
<accession>A0A396SD87</accession>